<dbReference type="InterPro" id="IPR009081">
    <property type="entry name" value="PP-bd_ACP"/>
</dbReference>
<protein>
    <submittedName>
        <fullName evidence="6">Uncharacterized protein</fullName>
    </submittedName>
</protein>
<feature type="region of interest" description="N-terminal hotdog fold" evidence="3">
    <location>
        <begin position="11"/>
        <end position="137"/>
    </location>
</feature>
<evidence type="ECO:0000256" key="1">
    <source>
        <dbReference type="ARBA" id="ARBA00022450"/>
    </source>
</evidence>
<dbReference type="Pfam" id="PF14765">
    <property type="entry name" value="PS-DH"/>
    <property type="match status" value="1"/>
</dbReference>
<dbReference type="Gene3D" id="1.10.1200.10">
    <property type="entry name" value="ACP-like"/>
    <property type="match status" value="1"/>
</dbReference>
<dbReference type="InterPro" id="IPR049551">
    <property type="entry name" value="PKS_DH_C"/>
</dbReference>
<dbReference type="SMART" id="SM01294">
    <property type="entry name" value="PKS_PP_betabranch"/>
    <property type="match status" value="1"/>
</dbReference>
<dbReference type="Gene3D" id="3.10.129.120">
    <property type="match status" value="1"/>
</dbReference>
<dbReference type="InterPro" id="IPR050091">
    <property type="entry name" value="PKS_NRPS_Biosynth_Enz"/>
</dbReference>
<dbReference type="PANTHER" id="PTHR43775:SF37">
    <property type="entry name" value="SI:DKEY-61P9.11"/>
    <property type="match status" value="1"/>
</dbReference>
<dbReference type="CDD" id="cd08953">
    <property type="entry name" value="KR_2_SDR_x"/>
    <property type="match status" value="1"/>
</dbReference>
<dbReference type="GO" id="GO:0006633">
    <property type="term" value="P:fatty acid biosynthetic process"/>
    <property type="evidence" value="ECO:0007669"/>
    <property type="project" value="TreeGrafter"/>
</dbReference>
<dbReference type="SUPFAM" id="SSF47336">
    <property type="entry name" value="ACP-like"/>
    <property type="match status" value="1"/>
</dbReference>
<comment type="caution">
    <text evidence="6">The sequence shown here is derived from an EMBL/GenBank/DDBJ whole genome shotgun (WGS) entry which is preliminary data.</text>
</comment>
<dbReference type="Proteomes" id="UP000218113">
    <property type="component" value="Unassembled WGS sequence"/>
</dbReference>
<gene>
    <name evidence="6" type="ORF">COB67_11530</name>
</gene>
<proteinExistence type="predicted"/>
<dbReference type="GO" id="GO:0031177">
    <property type="term" value="F:phosphopantetheine binding"/>
    <property type="evidence" value="ECO:0007669"/>
    <property type="project" value="InterPro"/>
</dbReference>
<feature type="region of interest" description="C-terminal hotdog fold" evidence="3">
    <location>
        <begin position="151"/>
        <end position="293"/>
    </location>
</feature>
<sequence>MSGVEETEVSHPLLGRKINSALSVKHQETLFESNLSQQSPAYLADHRILGRSILPATAYLEAVLAAGKELLNSESLVIEDFIIQRALLLPDDPTSQIKVQVIFSQEVTGYHWQIYSQVGEGWTEHAQGRIAKAGVLDVVQSEWTSIQDRCRERLSVSKHYEWFQKHGIEYGEQFRTIEELFRGNQEALGRVQLPNALITDSHNYLLHPVLLDACLQVAVSIIASETDELLLPVGLDRLTLFAKLEEQSLWAHVKRVDSGNGYKMNITLFNEEGRPLAELLGFSVRVATKQALLANLQAGMNDFSSFYYIPKWEAREIAEPVSRAGDPQGKQKGRTLLVYPTDISTEMIVLAKALLRERSSSIPMEIILGEGERQHHKMCWEIRKDNPTGFDSMTKQLEGVQGICFLSGQYMADEQGTRFLSQSREEGINSLFRLVQKLKGNDFFSRSSQSELIVLTSNVWQVVEKESYRNPYIATLTGFTRSLGNEFPETRVQCLDLCLSDIQSAPQQEQIIKQINKECSNSKIELVALRQGIRYQCCPTPLQLQTTLPSAFKKKGVYLIIGGAGGIGLALSEYLARTYQARLVLVGRRQADLQLNEKFSRIESLGGEVLYCAVDIADFEGMQGVVRQAKESFGGINGVIHSALVLRDQTVVNMSEESLNQVLQPKVNGSLILQQALQGEQLDFLLFFSSIVSFIGSAGQSNYVAANSFKDSFAGLIADKTSYPVKVINWGAWGDTGVAATQEYQELLVAQGIHPIKTEKGMQAIEQVLANPFPQVLAAEVDQQGRDLLGVLSGEGSQLATKMKQVPILKQQLEDAIPYKRPVILKSHIRKEVAKVTGKIPNDQQGFFGMGIDSLASIQFATRLSKELGLSLPATTFMEYPTIEKLTNHLIESLLSWNQNESPEVETLLEDEVMDESQQSSEEDELDDLLDEELAKLESLL</sequence>
<dbReference type="SMART" id="SM00823">
    <property type="entry name" value="PKS_PP"/>
    <property type="match status" value="1"/>
</dbReference>
<evidence type="ECO:0000256" key="2">
    <source>
        <dbReference type="ARBA" id="ARBA00022553"/>
    </source>
</evidence>
<evidence type="ECO:0000259" key="4">
    <source>
        <dbReference type="PROSITE" id="PS50075"/>
    </source>
</evidence>
<dbReference type="EMBL" id="NVSR01000121">
    <property type="protein sequence ID" value="PCI24565.1"/>
    <property type="molecule type" value="Genomic_DNA"/>
</dbReference>
<dbReference type="InterPro" id="IPR036736">
    <property type="entry name" value="ACP-like_sf"/>
</dbReference>
<dbReference type="InterPro" id="IPR049552">
    <property type="entry name" value="PKS_DH_N"/>
</dbReference>
<dbReference type="PROSITE" id="PS52019">
    <property type="entry name" value="PKS_MFAS_DH"/>
    <property type="match status" value="1"/>
</dbReference>
<dbReference type="GO" id="GO:0004312">
    <property type="term" value="F:fatty acid synthase activity"/>
    <property type="evidence" value="ECO:0007669"/>
    <property type="project" value="TreeGrafter"/>
</dbReference>
<accession>A0A2A4SUJ5</accession>
<dbReference type="SMART" id="SM00822">
    <property type="entry name" value="PKS_KR"/>
    <property type="match status" value="1"/>
</dbReference>
<dbReference type="InterPro" id="IPR013968">
    <property type="entry name" value="PKS_KR"/>
</dbReference>
<feature type="domain" description="Carrier" evidence="4">
    <location>
        <begin position="820"/>
        <end position="894"/>
    </location>
</feature>
<evidence type="ECO:0000313" key="6">
    <source>
        <dbReference type="EMBL" id="PCI24565.1"/>
    </source>
</evidence>
<dbReference type="SUPFAM" id="SSF51735">
    <property type="entry name" value="NAD(P)-binding Rossmann-fold domains"/>
    <property type="match status" value="2"/>
</dbReference>
<dbReference type="InterPro" id="IPR020807">
    <property type="entry name" value="PKS_DH"/>
</dbReference>
<dbReference type="SMART" id="SM00826">
    <property type="entry name" value="PKS_DH"/>
    <property type="match status" value="1"/>
</dbReference>
<dbReference type="PROSITE" id="PS50075">
    <property type="entry name" value="CARRIER"/>
    <property type="match status" value="1"/>
</dbReference>
<feature type="active site" description="Proton donor; for dehydratase activity" evidence="3">
    <location>
        <position position="212"/>
    </location>
</feature>
<dbReference type="Gene3D" id="3.10.129.10">
    <property type="entry name" value="Hotdog Thioesterase"/>
    <property type="match status" value="1"/>
</dbReference>
<dbReference type="InterPro" id="IPR049900">
    <property type="entry name" value="PKS_mFAS_DH"/>
</dbReference>
<reference evidence="7" key="1">
    <citation type="submission" date="2017-08" db="EMBL/GenBank/DDBJ databases">
        <title>A dynamic microbial community with high functional redundancy inhabits the cold, oxic subseafloor aquifer.</title>
        <authorList>
            <person name="Tully B.J."/>
            <person name="Wheat C.G."/>
            <person name="Glazer B.T."/>
            <person name="Huber J.A."/>
        </authorList>
    </citation>
    <scope>NUCLEOTIDE SEQUENCE [LARGE SCALE GENOMIC DNA]</scope>
</reference>
<dbReference type="Pfam" id="PF00550">
    <property type="entry name" value="PP-binding"/>
    <property type="match status" value="1"/>
</dbReference>
<evidence type="ECO:0000259" key="5">
    <source>
        <dbReference type="PROSITE" id="PS52019"/>
    </source>
</evidence>
<dbReference type="Gene3D" id="3.40.50.720">
    <property type="entry name" value="NAD(P)-binding Rossmann-like Domain"/>
    <property type="match status" value="1"/>
</dbReference>
<organism evidence="6 7">
    <name type="scientific">SAR324 cluster bacterium</name>
    <dbReference type="NCBI Taxonomy" id="2024889"/>
    <lineage>
        <taxon>Bacteria</taxon>
        <taxon>Deltaproteobacteria</taxon>
        <taxon>SAR324 cluster</taxon>
    </lineage>
</organism>
<evidence type="ECO:0000256" key="3">
    <source>
        <dbReference type="PROSITE-ProRule" id="PRU01363"/>
    </source>
</evidence>
<name>A0A2A4SUJ5_9DELT</name>
<dbReference type="InterPro" id="IPR057326">
    <property type="entry name" value="KR_dom"/>
</dbReference>
<keyword evidence="2" id="KW-0597">Phosphoprotein</keyword>
<feature type="domain" description="PKS/mFAS DH" evidence="5">
    <location>
        <begin position="11"/>
        <end position="293"/>
    </location>
</feature>
<dbReference type="InterPro" id="IPR020806">
    <property type="entry name" value="PKS_PP-bd"/>
</dbReference>
<dbReference type="PANTHER" id="PTHR43775">
    <property type="entry name" value="FATTY ACID SYNTHASE"/>
    <property type="match status" value="1"/>
</dbReference>
<feature type="active site" description="Proton acceptor; for dehydratase activity" evidence="3">
    <location>
        <position position="46"/>
    </location>
</feature>
<dbReference type="Pfam" id="PF08659">
    <property type="entry name" value="KR"/>
    <property type="match status" value="1"/>
</dbReference>
<dbReference type="InterPro" id="IPR036291">
    <property type="entry name" value="NAD(P)-bd_dom_sf"/>
</dbReference>
<keyword evidence="1" id="KW-0596">Phosphopantetheine</keyword>
<dbReference type="Pfam" id="PF21089">
    <property type="entry name" value="PKS_DH_N"/>
    <property type="match status" value="1"/>
</dbReference>
<evidence type="ECO:0000313" key="7">
    <source>
        <dbReference type="Proteomes" id="UP000218113"/>
    </source>
</evidence>
<dbReference type="AlphaFoldDB" id="A0A2A4SUJ5"/>